<dbReference type="Proteomes" id="UP000620124">
    <property type="component" value="Unassembled WGS sequence"/>
</dbReference>
<feature type="transmembrane region" description="Helical" evidence="1">
    <location>
        <begin position="48"/>
        <end position="71"/>
    </location>
</feature>
<name>A0A8H6Y451_9AGAR</name>
<dbReference type="OrthoDB" id="3250682at2759"/>
<evidence type="ECO:0000313" key="3">
    <source>
        <dbReference type="Proteomes" id="UP000620124"/>
    </source>
</evidence>
<feature type="transmembrane region" description="Helical" evidence="1">
    <location>
        <begin position="174"/>
        <end position="195"/>
    </location>
</feature>
<keyword evidence="1" id="KW-0472">Membrane</keyword>
<comment type="caution">
    <text evidence="2">The sequence shown here is derived from an EMBL/GenBank/DDBJ whole genome shotgun (WGS) entry which is preliminary data.</text>
</comment>
<keyword evidence="1" id="KW-0812">Transmembrane</keyword>
<keyword evidence="3" id="KW-1185">Reference proteome</keyword>
<keyword evidence="1" id="KW-1133">Transmembrane helix</keyword>
<proteinExistence type="predicted"/>
<feature type="transmembrane region" description="Helical" evidence="1">
    <location>
        <begin position="102"/>
        <end position="121"/>
    </location>
</feature>
<feature type="transmembrane region" description="Helical" evidence="1">
    <location>
        <begin position="12"/>
        <end position="36"/>
    </location>
</feature>
<organism evidence="2 3">
    <name type="scientific">Mycena venus</name>
    <dbReference type="NCBI Taxonomy" id="2733690"/>
    <lineage>
        <taxon>Eukaryota</taxon>
        <taxon>Fungi</taxon>
        <taxon>Dikarya</taxon>
        <taxon>Basidiomycota</taxon>
        <taxon>Agaricomycotina</taxon>
        <taxon>Agaricomycetes</taxon>
        <taxon>Agaricomycetidae</taxon>
        <taxon>Agaricales</taxon>
        <taxon>Marasmiineae</taxon>
        <taxon>Mycenaceae</taxon>
        <taxon>Mycena</taxon>
    </lineage>
</organism>
<reference evidence="2" key="1">
    <citation type="submission" date="2020-05" db="EMBL/GenBank/DDBJ databases">
        <title>Mycena genomes resolve the evolution of fungal bioluminescence.</title>
        <authorList>
            <person name="Tsai I.J."/>
        </authorList>
    </citation>
    <scope>NUCLEOTIDE SEQUENCE</scope>
    <source>
        <strain evidence="2">CCC161011</strain>
    </source>
</reference>
<feature type="transmembrane region" description="Helical" evidence="1">
    <location>
        <begin position="215"/>
        <end position="240"/>
    </location>
</feature>
<dbReference type="EMBL" id="JACAZI010000008">
    <property type="protein sequence ID" value="KAF7353835.1"/>
    <property type="molecule type" value="Genomic_DNA"/>
</dbReference>
<feature type="transmembrane region" description="Helical" evidence="1">
    <location>
        <begin position="252"/>
        <end position="270"/>
    </location>
</feature>
<protein>
    <submittedName>
        <fullName evidence="2">Uncharacterized protein</fullName>
    </submittedName>
</protein>
<gene>
    <name evidence="2" type="ORF">MVEN_01069100</name>
</gene>
<evidence type="ECO:0000256" key="1">
    <source>
        <dbReference type="SAM" id="Phobius"/>
    </source>
</evidence>
<evidence type="ECO:0000313" key="2">
    <source>
        <dbReference type="EMBL" id="KAF7353835.1"/>
    </source>
</evidence>
<accession>A0A8H6Y451</accession>
<sequence>MLTVLRISSALATVIIETFFYGIYIVLFVISLYLLFTVQSKGLRRDRPVWLSPILLGGSVLFIALTGHWILTIDRLFLAFVIVDDGRDPVAFYKDFSQATQIVQTGFLLGSLAIVDVLFVHRLATVWAYDPRFRYVMIFPTLTLLGLVVSAVGVLYDFSQFKPGDDVLLLANGWIPADCAFTICTNVYCTALIAWKLWKVQNVLKTTGGRTLMSVLAIIVESAALSATWAIFFIITYVSWSNLRFLIDVTPAIVGTANMLIYVHVCLGWAHAPESTTASTAIQCLKIQYCR</sequence>
<feature type="transmembrane region" description="Helical" evidence="1">
    <location>
        <begin position="133"/>
        <end position="154"/>
    </location>
</feature>
<dbReference type="AlphaFoldDB" id="A0A8H6Y451"/>